<dbReference type="InterPro" id="IPR036938">
    <property type="entry name" value="PAP2/HPO_sf"/>
</dbReference>
<evidence type="ECO:0000256" key="1">
    <source>
        <dbReference type="ARBA" id="ARBA00004651"/>
    </source>
</evidence>
<dbReference type="EMBL" id="MOXJ01000021">
    <property type="protein sequence ID" value="PDO10043.1"/>
    <property type="molecule type" value="Genomic_DNA"/>
</dbReference>
<keyword evidence="5 7" id="KW-1133">Transmembrane helix</keyword>
<evidence type="ECO:0000256" key="7">
    <source>
        <dbReference type="SAM" id="Phobius"/>
    </source>
</evidence>
<dbReference type="GO" id="GO:0005886">
    <property type="term" value="C:plasma membrane"/>
    <property type="evidence" value="ECO:0007669"/>
    <property type="project" value="UniProtKB-SubCell"/>
</dbReference>
<evidence type="ECO:0000313" key="10">
    <source>
        <dbReference type="Proteomes" id="UP000243688"/>
    </source>
</evidence>
<organism evidence="9 10">
    <name type="scientific">Candidatus Reconcilbacillus cellulovorans</name>
    <dbReference type="NCBI Taxonomy" id="1906605"/>
    <lineage>
        <taxon>Bacteria</taxon>
        <taxon>Bacillati</taxon>
        <taxon>Bacillota</taxon>
        <taxon>Bacilli</taxon>
        <taxon>Bacillales</taxon>
        <taxon>Paenibacillaceae</taxon>
        <taxon>Candidatus Reconcilbacillus</taxon>
    </lineage>
</organism>
<evidence type="ECO:0000313" key="9">
    <source>
        <dbReference type="EMBL" id="PDO10043.1"/>
    </source>
</evidence>
<dbReference type="SUPFAM" id="SSF48317">
    <property type="entry name" value="Acid phosphatase/Vanadium-dependent haloperoxidase"/>
    <property type="match status" value="1"/>
</dbReference>
<dbReference type="InterPro" id="IPR000326">
    <property type="entry name" value="PAP2/HPO"/>
</dbReference>
<dbReference type="Gene3D" id="1.20.144.10">
    <property type="entry name" value="Phosphatidic acid phosphatase type 2/haloperoxidase"/>
    <property type="match status" value="1"/>
</dbReference>
<sequence length="175" mass="18347">MTRLVSWMQTSERRLFAWMNRGVLRRRADALFRAVTCLGAAPATVLPALGFALFAPPPLSAAGNAALIALAASHLPVAVLKRLCRRRRPYLVWPDALACRNPLRDPSFPSGHTAAAFSVAVPFALAVPPAVVALLPIALAVGISRIVLGLHYPSDVLVGALLGTVAGIAAFGLIG</sequence>
<evidence type="ECO:0000256" key="6">
    <source>
        <dbReference type="ARBA" id="ARBA00023136"/>
    </source>
</evidence>
<comment type="caution">
    <text evidence="9">The sequence shown here is derived from an EMBL/GenBank/DDBJ whole genome shotgun (WGS) entry which is preliminary data.</text>
</comment>
<evidence type="ECO:0000259" key="8">
    <source>
        <dbReference type="SMART" id="SM00014"/>
    </source>
</evidence>
<dbReference type="CDD" id="cd01610">
    <property type="entry name" value="PAP2_like"/>
    <property type="match status" value="1"/>
</dbReference>
<dbReference type="SMART" id="SM00014">
    <property type="entry name" value="acidPPc"/>
    <property type="match status" value="1"/>
</dbReference>
<dbReference type="Proteomes" id="UP000243688">
    <property type="component" value="Unassembled WGS sequence"/>
</dbReference>
<feature type="domain" description="Phosphatidic acid phosphatase type 2/haloperoxidase" evidence="8">
    <location>
        <begin position="62"/>
        <end position="171"/>
    </location>
</feature>
<feature type="transmembrane region" description="Helical" evidence="7">
    <location>
        <begin position="114"/>
        <end position="144"/>
    </location>
</feature>
<keyword evidence="4" id="KW-0378">Hydrolase</keyword>
<keyword evidence="6 7" id="KW-0472">Membrane</keyword>
<dbReference type="PANTHER" id="PTHR14969">
    <property type="entry name" value="SPHINGOSINE-1-PHOSPHATE PHOSPHOHYDROLASE"/>
    <property type="match status" value="1"/>
</dbReference>
<proteinExistence type="predicted"/>
<feature type="transmembrane region" description="Helical" evidence="7">
    <location>
        <begin position="156"/>
        <end position="174"/>
    </location>
</feature>
<gene>
    <name evidence="9" type="ORF">BLM47_09330</name>
</gene>
<name>A0A2A6DZ75_9BACL</name>
<keyword evidence="2" id="KW-1003">Cell membrane</keyword>
<evidence type="ECO:0000256" key="4">
    <source>
        <dbReference type="ARBA" id="ARBA00022801"/>
    </source>
</evidence>
<reference evidence="9 10" key="1">
    <citation type="submission" date="2016-12" db="EMBL/GenBank/DDBJ databases">
        <title>Candidatus Reconcilibacillus cellulovorans genome.</title>
        <authorList>
            <person name="Kolinko S."/>
            <person name="Wu Y.-W."/>
            <person name="Tachea F."/>
            <person name="Denzel E."/>
            <person name="Hiras J."/>
            <person name="Baecker N."/>
            <person name="Chan L.J."/>
            <person name="Eichorst S.A."/>
            <person name="Frey D."/>
            <person name="Adams P.D."/>
            <person name="Pray T."/>
            <person name="Tanjore D."/>
            <person name="Petzold C.J."/>
            <person name="Gladden J.M."/>
            <person name="Simmons B.A."/>
            <person name="Singer S.W."/>
        </authorList>
    </citation>
    <scope>NUCLEOTIDE SEQUENCE [LARGE SCALE GENOMIC DNA]</scope>
    <source>
        <strain evidence="9">JTherm</strain>
    </source>
</reference>
<dbReference type="GO" id="GO:0016787">
    <property type="term" value="F:hydrolase activity"/>
    <property type="evidence" value="ECO:0007669"/>
    <property type="project" value="UniProtKB-KW"/>
</dbReference>
<dbReference type="AlphaFoldDB" id="A0A2A6DZ75"/>
<accession>A0A2A6DZ75</accession>
<dbReference type="PANTHER" id="PTHR14969:SF62">
    <property type="entry name" value="DECAPRENYLPHOSPHORYL-5-PHOSPHORIBOSE PHOSPHATASE RV3807C-RELATED"/>
    <property type="match status" value="1"/>
</dbReference>
<protein>
    <recommendedName>
        <fullName evidence="8">Phosphatidic acid phosphatase type 2/haloperoxidase domain-containing protein</fullName>
    </recommendedName>
</protein>
<evidence type="ECO:0000256" key="3">
    <source>
        <dbReference type="ARBA" id="ARBA00022692"/>
    </source>
</evidence>
<evidence type="ECO:0000256" key="5">
    <source>
        <dbReference type="ARBA" id="ARBA00022989"/>
    </source>
</evidence>
<dbReference type="Pfam" id="PF01569">
    <property type="entry name" value="PAP2"/>
    <property type="match status" value="1"/>
</dbReference>
<feature type="transmembrane region" description="Helical" evidence="7">
    <location>
        <begin position="61"/>
        <end position="80"/>
    </location>
</feature>
<evidence type="ECO:0000256" key="2">
    <source>
        <dbReference type="ARBA" id="ARBA00022475"/>
    </source>
</evidence>
<feature type="transmembrane region" description="Helical" evidence="7">
    <location>
        <begin position="30"/>
        <end position="55"/>
    </location>
</feature>
<comment type="subcellular location">
    <subcellularLocation>
        <location evidence="1">Cell membrane</location>
        <topology evidence="1">Multi-pass membrane protein</topology>
    </subcellularLocation>
</comment>
<keyword evidence="3 7" id="KW-0812">Transmembrane</keyword>